<dbReference type="EMBL" id="SPHZ02000010">
    <property type="protein sequence ID" value="KAF0895436.1"/>
    <property type="molecule type" value="Genomic_DNA"/>
</dbReference>
<feature type="compositionally biased region" description="Basic residues" evidence="1">
    <location>
        <begin position="38"/>
        <end position="48"/>
    </location>
</feature>
<dbReference type="Proteomes" id="UP000479710">
    <property type="component" value="Unassembled WGS sequence"/>
</dbReference>
<feature type="region of interest" description="Disordered" evidence="1">
    <location>
        <begin position="1"/>
        <end position="48"/>
    </location>
</feature>
<keyword evidence="3" id="KW-1185">Reference proteome</keyword>
<accession>A0A6G1C5J6</accession>
<organism evidence="2 3">
    <name type="scientific">Oryza meyeriana var. granulata</name>
    <dbReference type="NCBI Taxonomy" id="110450"/>
    <lineage>
        <taxon>Eukaryota</taxon>
        <taxon>Viridiplantae</taxon>
        <taxon>Streptophyta</taxon>
        <taxon>Embryophyta</taxon>
        <taxon>Tracheophyta</taxon>
        <taxon>Spermatophyta</taxon>
        <taxon>Magnoliopsida</taxon>
        <taxon>Liliopsida</taxon>
        <taxon>Poales</taxon>
        <taxon>Poaceae</taxon>
        <taxon>BOP clade</taxon>
        <taxon>Oryzoideae</taxon>
        <taxon>Oryzeae</taxon>
        <taxon>Oryzinae</taxon>
        <taxon>Oryza</taxon>
        <taxon>Oryza meyeriana</taxon>
    </lineage>
</organism>
<evidence type="ECO:0000256" key="1">
    <source>
        <dbReference type="SAM" id="MobiDB-lite"/>
    </source>
</evidence>
<evidence type="ECO:0000313" key="2">
    <source>
        <dbReference type="EMBL" id="KAF0895436.1"/>
    </source>
</evidence>
<dbReference type="OrthoDB" id="694672at2759"/>
<comment type="caution">
    <text evidence="2">The sequence shown here is derived from an EMBL/GenBank/DDBJ whole genome shotgun (WGS) entry which is preliminary data.</text>
</comment>
<dbReference type="AlphaFoldDB" id="A0A6G1C5J6"/>
<proteinExistence type="predicted"/>
<feature type="non-terminal residue" evidence="2">
    <location>
        <position position="105"/>
    </location>
</feature>
<evidence type="ECO:0000313" key="3">
    <source>
        <dbReference type="Proteomes" id="UP000479710"/>
    </source>
</evidence>
<name>A0A6G1C5J6_9ORYZ</name>
<feature type="compositionally biased region" description="Polar residues" evidence="1">
    <location>
        <begin position="1"/>
        <end position="21"/>
    </location>
</feature>
<gene>
    <name evidence="2" type="ORF">E2562_012444</name>
</gene>
<reference evidence="2 3" key="1">
    <citation type="submission" date="2019-11" db="EMBL/GenBank/DDBJ databases">
        <title>Whole genome sequence of Oryza granulata.</title>
        <authorList>
            <person name="Li W."/>
        </authorList>
    </citation>
    <scope>NUCLEOTIDE SEQUENCE [LARGE SCALE GENOMIC DNA]</scope>
    <source>
        <strain evidence="3">cv. Menghai</strain>
        <tissue evidence="2">Leaf</tissue>
    </source>
</reference>
<protein>
    <submittedName>
        <fullName evidence="2">Uncharacterized protein</fullName>
    </submittedName>
</protein>
<sequence length="105" mass="11520">MPVVPSDSTPSHVIVNSSSQEKQVDGGFTDEGKSGSPRAKRKAKRKKVISVSPTKTVVRVKRSDCWNLFRVVDVPSKKEKGVTDTKAKCSWIRGSHDDKAPPMDV</sequence>